<protein>
    <recommendedName>
        <fullName evidence="5">RanBP2-type domain-containing protein</fullName>
    </recommendedName>
</protein>
<dbReference type="InterPro" id="IPR001876">
    <property type="entry name" value="Znf_RanBP2"/>
</dbReference>
<dbReference type="EMBL" id="JAFJZO010000035">
    <property type="protein sequence ID" value="KAG5492786.1"/>
    <property type="molecule type" value="Genomic_DNA"/>
</dbReference>
<feature type="compositionally biased region" description="Basic and acidic residues" evidence="4">
    <location>
        <begin position="1403"/>
        <end position="1415"/>
    </location>
</feature>
<keyword evidence="3" id="KW-0862">Zinc</keyword>
<gene>
    <name evidence="6" type="ORF">JKF63_01366</name>
</gene>
<evidence type="ECO:0000256" key="3">
    <source>
        <dbReference type="ARBA" id="ARBA00022833"/>
    </source>
</evidence>
<keyword evidence="2" id="KW-0863">Zinc-finger</keyword>
<organism evidence="6 7">
    <name type="scientific">Porcisia hertigi</name>
    <dbReference type="NCBI Taxonomy" id="2761500"/>
    <lineage>
        <taxon>Eukaryota</taxon>
        <taxon>Discoba</taxon>
        <taxon>Euglenozoa</taxon>
        <taxon>Kinetoplastea</taxon>
        <taxon>Metakinetoplastina</taxon>
        <taxon>Trypanosomatida</taxon>
        <taxon>Trypanosomatidae</taxon>
        <taxon>Leishmaniinae</taxon>
        <taxon>Porcisia</taxon>
    </lineage>
</organism>
<dbReference type="SMART" id="SM00547">
    <property type="entry name" value="ZnF_RBZ"/>
    <property type="match status" value="5"/>
</dbReference>
<comment type="caution">
    <text evidence="6">The sequence shown here is derived from an EMBL/GenBank/DDBJ whole genome shotgun (WGS) entry which is preliminary data.</text>
</comment>
<name>A0A836KZD1_9TRYP</name>
<dbReference type="KEGG" id="phet:94287490"/>
<dbReference type="GO" id="GO:0008270">
    <property type="term" value="F:zinc ion binding"/>
    <property type="evidence" value="ECO:0007669"/>
    <property type="project" value="UniProtKB-KW"/>
</dbReference>
<evidence type="ECO:0000313" key="6">
    <source>
        <dbReference type="EMBL" id="KAG5492786.1"/>
    </source>
</evidence>
<accession>A0A836KZD1</accession>
<sequence>MKPRIHTVPAWAALCWSPTADTCAGSTAPHRRAVRCACCNPRETLTPTRRKYASASPVSTACSEVRSSYWSHGRPRAAALPRSFASPRVFPSSQSVEGVPRTSVPLSSSTTGGSMASLLRRNHIIAACPRLFAEEMCRVASTVCGGVASSTKEFHMRALKLLSELQLPPCSAATSPSFVLTAEAAVETSFWRGHMPPFSRFLCSALNASFVTESSPPRSSPSFTEDNWDETLLGYVCHLASWPDAEAAETVTQLMESLARRCTQRRGFSPELSHSRVESVVRRVVAASSPALLSAVVQACQARALLAHGVTGDIREEFMSATGAVYTSRVEEDLHGGSQWKPFMGDRAIKECLHKIVQVLTASSTERRKGRVSDTSDITLAARLQLQRCCLCQIPRHTDDRTRHECAMLIMTALKHAPFTVLLAVYQYLREEGLASAVVAQRFLAHCGVCVTHVTQRGVSLATYLSPVANKAAAEALLHAHTTVLSTSHDVKQREAARSYAVATLNALGFPHIVRSLYNPPKSTITATAVSELRETPHSVVSQVLLRNVSGAVVALEALGASRPEGWLSLPPAATEAMAAVSRLVGQEGSVADVDGLYAALVGFHNAGLFISYYVECVLGGICDRMREVGRQKYRWGDADKATGASPHEVLERVIPLVRATLRYVGDELNADMILELIETALQLSGYAMPLTAALVTALRASMEQSLSLQELLCRMDASTHNLSFLYYYTLCYARDFGSPSTFEHLAALWRINADAIWNRSAHLSPSCRLWKCATCGRLNSDRYNYCVCSALRYSHVLCGGCGYAQDERLRQCRSCGQALLTKVSLGGAVARKAWQCRDCGARNPARQTLLCFRCGRPTGPCIHRHPAAATTASEGATVSTRLKCGSCFACDGDNAKGCGAASVGQQGEAVYTDAVGVCHDCGRFKMDHARQKSIAWVCIGCRQRRSSLERICPSCPQVECLPQAEVRGPVNVPRMCRHCGREEANPFKVVCGGCGSTADPFVSLNDSSEVTAMPVQTVAAVGQIDPDYEQGGPNQRQHPVLHWCLHCHHVQACDDTVALHQQRCCGCGSSCEERSLCLLPPRVCGSCGASLPASYAGSAVCPYCAAYISLVPQPQRCNDPDSQQYWTTVTLHHTCEVLDGCCTRESLLTETSTQSTSTLPLSAVAESSASGSGAPPGAAAAAADAGSHVYLQRRPAIEKTLTCLRREWCSLDGAAWLSMRMDVATLLGRTVNRLCSRVPTSLTARRLSALLKSILAHVDDVSRAAVTGYRDASDRSAQGYFTAVELCHECLGTHPPDLCPFLEDGGLWTCGECGHLNNNSDVCRYVCGSCLTLRPVTQDLLISACWECHMCDRANVQFERYCIHCGVERAAWSEAVLTCWESADDVTLSGDVGGDGGPNVPEAHELSDREDTTHHLNQQTAQKWCGNPEECSRAPLAVESNMQEPSRRFPDALPGDASSASLRDSLADSSTGPTEPVRCSEIPFNPAKCSLCGLVYIEARCPLCLNHIPDVADARGTVCNVQDHCAFIQPSGTTRPQDRVFVSEALVQANALSMGVHVHYTAELGQRGIMEAKFLRR</sequence>
<dbReference type="RefSeq" id="XP_067753570.1">
    <property type="nucleotide sequence ID" value="XM_067897413.1"/>
</dbReference>
<keyword evidence="7" id="KW-1185">Reference proteome</keyword>
<evidence type="ECO:0000256" key="4">
    <source>
        <dbReference type="SAM" id="MobiDB-lite"/>
    </source>
</evidence>
<keyword evidence="1" id="KW-0479">Metal-binding</keyword>
<reference evidence="6 7" key="1">
    <citation type="submission" date="2021-02" db="EMBL/GenBank/DDBJ databases">
        <title>Porcisia hertigi Genome sequencing and assembly.</title>
        <authorList>
            <person name="Almutairi H."/>
            <person name="Gatherer D."/>
        </authorList>
    </citation>
    <scope>NUCLEOTIDE SEQUENCE [LARGE SCALE GENOMIC DNA]</scope>
    <source>
        <strain evidence="6 7">C119</strain>
    </source>
</reference>
<feature type="region of interest" description="Disordered" evidence="4">
    <location>
        <begin position="1442"/>
        <end position="1478"/>
    </location>
</feature>
<dbReference type="Proteomes" id="UP000674318">
    <property type="component" value="Chromosome 35"/>
</dbReference>
<dbReference type="PROSITE" id="PS01358">
    <property type="entry name" value="ZF_RANBP2_1"/>
    <property type="match status" value="1"/>
</dbReference>
<dbReference type="GeneID" id="94287490"/>
<feature type="compositionally biased region" description="Low complexity" evidence="4">
    <location>
        <begin position="1457"/>
        <end position="1471"/>
    </location>
</feature>
<evidence type="ECO:0000256" key="2">
    <source>
        <dbReference type="ARBA" id="ARBA00022771"/>
    </source>
</evidence>
<evidence type="ECO:0000313" key="7">
    <source>
        <dbReference type="Proteomes" id="UP000674318"/>
    </source>
</evidence>
<feature type="region of interest" description="Disordered" evidence="4">
    <location>
        <begin position="1391"/>
        <end position="1429"/>
    </location>
</feature>
<dbReference type="OrthoDB" id="239739at2759"/>
<feature type="domain" description="RanBP2-type" evidence="5">
    <location>
        <begin position="1347"/>
        <end position="1366"/>
    </location>
</feature>
<proteinExistence type="predicted"/>
<evidence type="ECO:0000256" key="1">
    <source>
        <dbReference type="ARBA" id="ARBA00022723"/>
    </source>
</evidence>
<evidence type="ECO:0000259" key="5">
    <source>
        <dbReference type="PROSITE" id="PS01358"/>
    </source>
</evidence>